<feature type="binding site" evidence="7">
    <location>
        <begin position="118"/>
        <end position="124"/>
    </location>
    <ligand>
        <name>ATP</name>
        <dbReference type="ChEBI" id="CHEBI:30616"/>
    </ligand>
</feature>
<evidence type="ECO:0000313" key="12">
    <source>
        <dbReference type="Proteomes" id="UP001466331"/>
    </source>
</evidence>
<evidence type="ECO:0000256" key="4">
    <source>
        <dbReference type="ARBA" id="ARBA00022598"/>
    </source>
</evidence>
<evidence type="ECO:0000259" key="10">
    <source>
        <dbReference type="Pfam" id="PF08245"/>
    </source>
</evidence>
<dbReference type="EMBL" id="JBCHKQ010000001">
    <property type="protein sequence ID" value="MEM5946973.1"/>
    <property type="molecule type" value="Genomic_DNA"/>
</dbReference>
<comment type="caution">
    <text evidence="11">The sequence shown here is derived from an EMBL/GenBank/DDBJ whole genome shotgun (WGS) entry which is preliminary data.</text>
</comment>
<evidence type="ECO:0000256" key="6">
    <source>
        <dbReference type="ARBA" id="ARBA00022840"/>
    </source>
</evidence>
<dbReference type="InterPro" id="IPR036565">
    <property type="entry name" value="Mur-like_cat_sf"/>
</dbReference>
<keyword evidence="4 7" id="KW-0436">Ligase</keyword>
<dbReference type="SUPFAM" id="SSF53244">
    <property type="entry name" value="MurD-like peptide ligases, peptide-binding domain"/>
    <property type="match status" value="1"/>
</dbReference>
<dbReference type="NCBIfam" id="TIGR01087">
    <property type="entry name" value="murD"/>
    <property type="match status" value="1"/>
</dbReference>
<keyword evidence="7 8" id="KW-0132">Cell division</keyword>
<name>A0ABU9U8I3_9SPIR</name>
<dbReference type="Pfam" id="PF02875">
    <property type="entry name" value="Mur_ligase_C"/>
    <property type="match status" value="1"/>
</dbReference>
<dbReference type="PANTHER" id="PTHR43692">
    <property type="entry name" value="UDP-N-ACETYLMURAMOYLALANINE--D-GLUTAMATE LIGASE"/>
    <property type="match status" value="1"/>
</dbReference>
<comment type="catalytic activity">
    <reaction evidence="7 8">
        <text>UDP-N-acetyl-alpha-D-muramoyl-L-alanine + D-glutamate + ATP = UDP-N-acetyl-alpha-D-muramoyl-L-alanyl-D-glutamate + ADP + phosphate + H(+)</text>
        <dbReference type="Rhea" id="RHEA:16429"/>
        <dbReference type="ChEBI" id="CHEBI:15378"/>
        <dbReference type="ChEBI" id="CHEBI:29986"/>
        <dbReference type="ChEBI" id="CHEBI:30616"/>
        <dbReference type="ChEBI" id="CHEBI:43474"/>
        <dbReference type="ChEBI" id="CHEBI:83898"/>
        <dbReference type="ChEBI" id="CHEBI:83900"/>
        <dbReference type="ChEBI" id="CHEBI:456216"/>
        <dbReference type="EC" id="6.3.2.9"/>
    </reaction>
</comment>
<evidence type="ECO:0000256" key="2">
    <source>
        <dbReference type="ARBA" id="ARBA00004752"/>
    </source>
</evidence>
<dbReference type="InterPro" id="IPR004101">
    <property type="entry name" value="Mur_ligase_C"/>
</dbReference>
<protein>
    <recommendedName>
        <fullName evidence="7 8">UDP-N-acetylmuramoylalanine--D-glutamate ligase</fullName>
        <ecNumber evidence="7 8">6.3.2.9</ecNumber>
    </recommendedName>
    <alternativeName>
        <fullName evidence="7">D-glutamic acid-adding enzyme</fullName>
    </alternativeName>
    <alternativeName>
        <fullName evidence="7">UDP-N-acetylmuramoyl-L-alanyl-D-glutamate synthetase</fullName>
    </alternativeName>
</protein>
<dbReference type="Gene3D" id="3.40.1190.10">
    <property type="entry name" value="Mur-like, catalytic domain"/>
    <property type="match status" value="1"/>
</dbReference>
<feature type="domain" description="Mur ligase central" evidence="10">
    <location>
        <begin position="116"/>
        <end position="299"/>
    </location>
</feature>
<comment type="similarity">
    <text evidence="7">Belongs to the MurCDEF family.</text>
</comment>
<evidence type="ECO:0000256" key="3">
    <source>
        <dbReference type="ARBA" id="ARBA00022490"/>
    </source>
</evidence>
<dbReference type="GO" id="GO:0008764">
    <property type="term" value="F:UDP-N-acetylmuramoylalanine-D-glutamate ligase activity"/>
    <property type="evidence" value="ECO:0007669"/>
    <property type="project" value="UniProtKB-EC"/>
</dbReference>
<keyword evidence="7 8" id="KW-0573">Peptidoglycan synthesis</keyword>
<keyword evidence="3 7" id="KW-0963">Cytoplasm</keyword>
<keyword evidence="12" id="KW-1185">Reference proteome</keyword>
<comment type="pathway">
    <text evidence="2 7 8">Cell wall biogenesis; peptidoglycan biosynthesis.</text>
</comment>
<evidence type="ECO:0000259" key="9">
    <source>
        <dbReference type="Pfam" id="PF02875"/>
    </source>
</evidence>
<dbReference type="Gene3D" id="3.40.50.720">
    <property type="entry name" value="NAD(P)-binding Rossmann-like Domain"/>
    <property type="match status" value="1"/>
</dbReference>
<reference evidence="11 12" key="1">
    <citation type="submission" date="2024-03" db="EMBL/GenBank/DDBJ databases">
        <title>Ignisphaera cupida sp. nov., a hyperthermophilic hydrolytic archaeon from a hot spring of Kamchatka, and proposal of Ignisphaeraceae fam. nov.</title>
        <authorList>
            <person name="Podosokorskaya O.A."/>
            <person name="Elcheninov A.G."/>
            <person name="Maltseva A.I."/>
            <person name="Zayulina K.S."/>
            <person name="Novikov A."/>
            <person name="Merkel A.Y."/>
        </authorList>
    </citation>
    <scope>NUCLEOTIDE SEQUENCE [LARGE SCALE GENOMIC DNA]</scope>
    <source>
        <strain evidence="11 12">38H-sp</strain>
    </source>
</reference>
<dbReference type="Proteomes" id="UP001466331">
    <property type="component" value="Unassembled WGS sequence"/>
</dbReference>
<evidence type="ECO:0000256" key="1">
    <source>
        <dbReference type="ARBA" id="ARBA00004496"/>
    </source>
</evidence>
<keyword evidence="7 8" id="KW-0961">Cell wall biogenesis/degradation</keyword>
<dbReference type="InterPro" id="IPR036615">
    <property type="entry name" value="Mur_ligase_C_dom_sf"/>
</dbReference>
<dbReference type="InterPro" id="IPR005762">
    <property type="entry name" value="MurD"/>
</dbReference>
<keyword evidence="7 8" id="KW-0131">Cell cycle</keyword>
<dbReference type="RefSeq" id="WP_420068427.1">
    <property type="nucleotide sequence ID" value="NZ_JBCHKQ010000001.1"/>
</dbReference>
<keyword evidence="7 8" id="KW-0133">Cell shape</keyword>
<evidence type="ECO:0000256" key="7">
    <source>
        <dbReference type="HAMAP-Rule" id="MF_00639"/>
    </source>
</evidence>
<sequence>MKSIGNLRGKKVLIMGLGLHGGGVAAARFCVEAGAHVSITDLRDEKTLQPSLDKLKGLSNIEFILGTHREEDFKKADIVIKNPGVPKSSPFLKLAKCVETDISLFLRFSSSPVLAVTGSKGKSTTVSALHHILSASFPDARLGGNITHSPLNFLKDLKGWEPVVLELSSWQLGDLQGKGLLNPRISLLTNIYPDHQNSYLSMQEYVEDKLNICLEQSEDNIFLYPAEDPWGPWCAKRTRARTIAFYMDSEPEKNKDGLFFKKSSAILRYEGKERELFSGELKIPGKHNRINIACAAAMAYLYGIDRKTIEERAKDFSGIPHRLEYIGNINGVRCYNDSAATIPDAVVAAVSSFSETVHLITGGTDKNLDLSPYIRLKDRGNNIYLISGSATNRLVPILIKQGIQFKGPFMSLEDAIEAAISQAKIGDVLLFSPGAASFEMFKHEFDRGDTFRKLILEKSV</sequence>
<organism evidence="11 12">
    <name type="scientific">Rarispira pelagica</name>
    <dbReference type="NCBI Taxonomy" id="3141764"/>
    <lineage>
        <taxon>Bacteria</taxon>
        <taxon>Pseudomonadati</taxon>
        <taxon>Spirochaetota</taxon>
        <taxon>Spirochaetia</taxon>
        <taxon>Winmispirales</taxon>
        <taxon>Winmispiraceae</taxon>
        <taxon>Rarispira</taxon>
    </lineage>
</organism>
<dbReference type="HAMAP" id="MF_00639">
    <property type="entry name" value="MurD"/>
    <property type="match status" value="1"/>
</dbReference>
<evidence type="ECO:0000313" key="11">
    <source>
        <dbReference type="EMBL" id="MEM5946973.1"/>
    </source>
</evidence>
<dbReference type="SUPFAM" id="SSF51984">
    <property type="entry name" value="MurCD N-terminal domain"/>
    <property type="match status" value="1"/>
</dbReference>
<dbReference type="Gene3D" id="3.90.190.20">
    <property type="entry name" value="Mur ligase, C-terminal domain"/>
    <property type="match status" value="1"/>
</dbReference>
<accession>A0ABU9U8I3</accession>
<keyword evidence="5 7" id="KW-0547">Nucleotide-binding</keyword>
<dbReference type="Pfam" id="PF08245">
    <property type="entry name" value="Mur_ligase_M"/>
    <property type="match status" value="1"/>
</dbReference>
<feature type="domain" description="Mur ligase C-terminal" evidence="9">
    <location>
        <begin position="321"/>
        <end position="433"/>
    </location>
</feature>
<evidence type="ECO:0000256" key="5">
    <source>
        <dbReference type="ARBA" id="ARBA00022741"/>
    </source>
</evidence>
<dbReference type="PANTHER" id="PTHR43692:SF1">
    <property type="entry name" value="UDP-N-ACETYLMURAMOYLALANINE--D-GLUTAMATE LIGASE"/>
    <property type="match status" value="1"/>
</dbReference>
<comment type="function">
    <text evidence="7 8">Cell wall formation. Catalyzes the addition of glutamate to the nucleotide precursor UDP-N-acetylmuramoyl-L-alanine (UMA).</text>
</comment>
<proteinExistence type="inferred from homology"/>
<dbReference type="Pfam" id="PF21799">
    <property type="entry name" value="MurD-like_N"/>
    <property type="match status" value="1"/>
</dbReference>
<comment type="subcellular location">
    <subcellularLocation>
        <location evidence="1 7 8">Cytoplasm</location>
    </subcellularLocation>
</comment>
<gene>
    <name evidence="7 11" type="primary">murD</name>
    <name evidence="11" type="ORF">WKV44_00280</name>
</gene>
<dbReference type="InterPro" id="IPR013221">
    <property type="entry name" value="Mur_ligase_cen"/>
</dbReference>
<dbReference type="EC" id="6.3.2.9" evidence="7 8"/>
<keyword evidence="6 7" id="KW-0067">ATP-binding</keyword>
<evidence type="ECO:0000256" key="8">
    <source>
        <dbReference type="RuleBase" id="RU003664"/>
    </source>
</evidence>
<dbReference type="SUPFAM" id="SSF53623">
    <property type="entry name" value="MurD-like peptide ligases, catalytic domain"/>
    <property type="match status" value="1"/>
</dbReference>